<evidence type="ECO:0000256" key="2">
    <source>
        <dbReference type="PROSITE-ProRule" id="PRU01122"/>
    </source>
</evidence>
<dbReference type="InterPro" id="IPR014721">
    <property type="entry name" value="Ribsml_uS5_D2-typ_fold_subgr"/>
</dbReference>
<evidence type="ECO:0000256" key="3">
    <source>
        <dbReference type="SAM" id="Coils"/>
    </source>
</evidence>
<dbReference type="EMBL" id="JBHRYR010000002">
    <property type="protein sequence ID" value="MFC3851842.1"/>
    <property type="molecule type" value="Genomic_DNA"/>
</dbReference>
<evidence type="ECO:0000313" key="5">
    <source>
        <dbReference type="EMBL" id="MFC3851842.1"/>
    </source>
</evidence>
<reference evidence="6" key="1">
    <citation type="journal article" date="2019" name="Int. J. Syst. Evol. Microbiol.">
        <title>The Global Catalogue of Microorganisms (GCM) 10K type strain sequencing project: providing services to taxonomists for standard genome sequencing and annotation.</title>
        <authorList>
            <consortium name="The Broad Institute Genomics Platform"/>
            <consortium name="The Broad Institute Genome Sequencing Center for Infectious Disease"/>
            <person name="Wu L."/>
            <person name="Ma J."/>
        </authorList>
    </citation>
    <scope>NUCLEOTIDE SEQUENCE [LARGE SCALE GENOMIC DNA]</scope>
    <source>
        <strain evidence="6">IBRC 10765</strain>
    </source>
</reference>
<dbReference type="Gene3D" id="3.30.230.10">
    <property type="match status" value="1"/>
</dbReference>
<dbReference type="PRINTS" id="PR00830">
    <property type="entry name" value="ENDOLAPTASE"/>
</dbReference>
<dbReference type="Pfam" id="PF20436">
    <property type="entry name" value="LonB_AAA-LID"/>
    <property type="match status" value="1"/>
</dbReference>
<dbReference type="PANTHER" id="PTHR10046">
    <property type="entry name" value="ATP DEPENDENT LON PROTEASE FAMILY MEMBER"/>
    <property type="match status" value="1"/>
</dbReference>
<keyword evidence="2" id="KW-0378">Hydrolase</keyword>
<dbReference type="GO" id="GO:0006508">
    <property type="term" value="P:proteolysis"/>
    <property type="evidence" value="ECO:0007669"/>
    <property type="project" value="UniProtKB-KW"/>
</dbReference>
<dbReference type="RefSeq" id="WP_380693309.1">
    <property type="nucleotide sequence ID" value="NZ_JBHRYR010000002.1"/>
</dbReference>
<sequence length="786" mass="88457">MTQLVSSDQLRARVDLSYLNFTTTADLEGASGFLGQPRAKEALEFGINMQATGYNLYVMGETGTGRQSLVSSYVREVANRRTPPNDLCYINNFERTRDPFVLQLPAGKGKVFKEDMEAFVDELLSTFPDAFENPSYQRRRASIDREFNQKYDQAIMMVDRQASQQEVALMSDQGSIILAPIVEGKVLDETEFAQLPEGARTEFQRRIQDLEEVLNEALLELPQWRRETSEKQRSLDEETINQAVKPLLRELEHKYDGDLSVLRYLRQLKKQMPRIIGDIFLEDLPLERVTDIDRKHLLNGQLLPNLMVQNDPATGVPVVYELLPTYQNLFGRIEYATQQGMSITNFQLIQPGSLHKANGGYLILDAEKLLMEPFAWDALKLALKTRQIKMESPFVDPSLMHAVTLSPEVVPLQVKIILIGSRDIYYQLLALDPEFNELFRILVDFDSYIPRDNQSVEQLILRIKHYAEEKGYQPIHRDAVARLIEFSLRQGEHQQRISAQIIHLFKMVAEADYLRQEMGDEIIEAQHVDRALQAAEYRSGRISDQMILEIAEGTIKIATHGERVGCVNGLTVMEIGESIFGSPARITATASLGSQGIMDIEREAELGQAVHSKGVMILNGYLAQQYGREFPLTLNAHIAMEQSYGHVDGDSATCAELVALISAVSRLPVKQSLAVTGSMNQHGEVQAVGGINEKIEGFFKVCASRGLTGEQGVIIPADNIRHLMLNDEVIQAVEKGQFNIYSAEGIDDVLSRLLALEPAKIHDQTKVALREMYDAMNDDEEPGDKK</sequence>
<dbReference type="Gene3D" id="3.40.50.300">
    <property type="entry name" value="P-loop containing nucleotide triphosphate hydrolases"/>
    <property type="match status" value="2"/>
</dbReference>
<protein>
    <recommendedName>
        <fullName evidence="2">endopeptidase La</fullName>
        <ecNumber evidence="2">3.4.21.53</ecNumber>
    </recommendedName>
</protein>
<keyword evidence="3" id="KW-0175">Coiled coil</keyword>
<dbReference type="InterPro" id="IPR041699">
    <property type="entry name" value="AAA_32"/>
</dbReference>
<dbReference type="Proteomes" id="UP001595617">
    <property type="component" value="Unassembled WGS sequence"/>
</dbReference>
<dbReference type="SUPFAM" id="SSF54211">
    <property type="entry name" value="Ribosomal protein S5 domain 2-like"/>
    <property type="match status" value="1"/>
</dbReference>
<comment type="caution">
    <text evidence="5">The sequence shown here is derived from an EMBL/GenBank/DDBJ whole genome shotgun (WGS) entry which is preliminary data.</text>
</comment>
<dbReference type="PROSITE" id="PS51786">
    <property type="entry name" value="LON_PROTEOLYTIC"/>
    <property type="match status" value="1"/>
</dbReference>
<evidence type="ECO:0000256" key="1">
    <source>
        <dbReference type="ARBA" id="ARBA00022670"/>
    </source>
</evidence>
<comment type="catalytic activity">
    <reaction evidence="2">
        <text>Hydrolysis of proteins in presence of ATP.</text>
        <dbReference type="EC" id="3.4.21.53"/>
    </reaction>
</comment>
<dbReference type="Pfam" id="PF13654">
    <property type="entry name" value="AAA_32"/>
    <property type="match status" value="1"/>
</dbReference>
<dbReference type="InterPro" id="IPR046843">
    <property type="entry name" value="LonB_AAA-LID"/>
</dbReference>
<gene>
    <name evidence="5" type="ORF">ACFOOG_03255</name>
</gene>
<dbReference type="InterPro" id="IPR027417">
    <property type="entry name" value="P-loop_NTPase"/>
</dbReference>
<evidence type="ECO:0000259" key="4">
    <source>
        <dbReference type="PROSITE" id="PS51786"/>
    </source>
</evidence>
<comment type="similarity">
    <text evidence="2">Belongs to the peptidase S16 family.</text>
</comment>
<keyword evidence="1 2" id="KW-0645">Protease</keyword>
<feature type="active site" evidence="2">
    <location>
        <position position="651"/>
    </location>
</feature>
<evidence type="ECO:0000313" key="6">
    <source>
        <dbReference type="Proteomes" id="UP001595617"/>
    </source>
</evidence>
<dbReference type="InterPro" id="IPR027065">
    <property type="entry name" value="Lon_Prtase"/>
</dbReference>
<dbReference type="Pfam" id="PF20437">
    <property type="entry name" value="LonC_helical"/>
    <property type="match status" value="1"/>
</dbReference>
<dbReference type="GO" id="GO:0008233">
    <property type="term" value="F:peptidase activity"/>
    <property type="evidence" value="ECO:0007669"/>
    <property type="project" value="UniProtKB-KW"/>
</dbReference>
<feature type="active site" evidence="2">
    <location>
        <position position="694"/>
    </location>
</feature>
<dbReference type="InterPro" id="IPR046844">
    <property type="entry name" value="Lon-like_helical"/>
</dbReference>
<feature type="domain" description="Lon proteolytic" evidence="4">
    <location>
        <begin position="561"/>
        <end position="756"/>
    </location>
</feature>
<accession>A0ABV7ZXE5</accession>
<organism evidence="5 6">
    <name type="scientific">Saccharospirillum mangrovi</name>
    <dbReference type="NCBI Taxonomy" id="2161747"/>
    <lineage>
        <taxon>Bacteria</taxon>
        <taxon>Pseudomonadati</taxon>
        <taxon>Pseudomonadota</taxon>
        <taxon>Gammaproteobacteria</taxon>
        <taxon>Oceanospirillales</taxon>
        <taxon>Saccharospirillaceae</taxon>
        <taxon>Saccharospirillum</taxon>
    </lineage>
</organism>
<feature type="coiled-coil region" evidence="3">
    <location>
        <begin position="200"/>
        <end position="227"/>
    </location>
</feature>
<keyword evidence="6" id="KW-1185">Reference proteome</keyword>
<dbReference type="InterPro" id="IPR008269">
    <property type="entry name" value="Lon_proteolytic"/>
</dbReference>
<dbReference type="SUPFAM" id="SSF52540">
    <property type="entry name" value="P-loop containing nucleoside triphosphate hydrolases"/>
    <property type="match status" value="1"/>
</dbReference>
<dbReference type="EC" id="3.4.21.53" evidence="2"/>
<name>A0ABV7ZXE5_9GAMM</name>
<dbReference type="Gene3D" id="1.10.8.60">
    <property type="match status" value="1"/>
</dbReference>
<dbReference type="InterPro" id="IPR020568">
    <property type="entry name" value="Ribosomal_Su5_D2-typ_SF"/>
</dbReference>
<proteinExistence type="inferred from homology"/>
<dbReference type="Pfam" id="PF05362">
    <property type="entry name" value="Lon_C"/>
    <property type="match status" value="1"/>
</dbReference>
<keyword evidence="2" id="KW-0720">Serine protease</keyword>